<dbReference type="Proteomes" id="UP000032142">
    <property type="component" value="Unassembled WGS sequence"/>
</dbReference>
<feature type="region of interest" description="Disordered" evidence="1">
    <location>
        <begin position="1"/>
        <end position="31"/>
    </location>
</feature>
<dbReference type="EMBL" id="KN435232">
    <property type="protein sequence ID" value="KHG26148.1"/>
    <property type="molecule type" value="Genomic_DNA"/>
</dbReference>
<proteinExistence type="predicted"/>
<sequence length="66" mass="7168">MEKTGQHTKSTQLELPQTGKPHGRVPLASLDHGLKQSPMVVSLPSPSLVQFKKDQFLGLLGIPKPI</sequence>
<evidence type="ECO:0000313" key="4">
    <source>
        <dbReference type="Proteomes" id="UP000032142"/>
    </source>
</evidence>
<name>A0A0B0PAE5_GOSAR</name>
<reference evidence="2" key="1">
    <citation type="submission" date="2014-09" db="EMBL/GenBank/DDBJ databases">
        <title>G. arboreum L. cv. AKA8401 A2 genome assembly version 1.0.</title>
        <authorList>
            <person name="Mudge J."/>
            <person name="Ramaraj T."/>
            <person name="Lindquist I.E."/>
            <person name="Bharti A.K."/>
            <person name="Sundararajan A."/>
            <person name="Cameron C.T."/>
            <person name="Woodward J.E."/>
            <person name="May G.D."/>
            <person name="Brubaker C."/>
            <person name="Broadhvest J."/>
            <person name="Wilkins T.A."/>
        </authorList>
    </citation>
    <scope>NUCLEOTIDE SEQUENCE</scope>
</reference>
<organism evidence="2 4">
    <name type="scientific">Gossypium arboreum</name>
    <name type="common">Tree cotton</name>
    <name type="synonym">Gossypium nanking</name>
    <dbReference type="NCBI Taxonomy" id="29729"/>
    <lineage>
        <taxon>Eukaryota</taxon>
        <taxon>Viridiplantae</taxon>
        <taxon>Streptophyta</taxon>
        <taxon>Embryophyta</taxon>
        <taxon>Tracheophyta</taxon>
        <taxon>Spermatophyta</taxon>
        <taxon>Magnoliopsida</taxon>
        <taxon>eudicotyledons</taxon>
        <taxon>Gunneridae</taxon>
        <taxon>Pentapetalae</taxon>
        <taxon>rosids</taxon>
        <taxon>malvids</taxon>
        <taxon>Malvales</taxon>
        <taxon>Malvaceae</taxon>
        <taxon>Malvoideae</taxon>
        <taxon>Gossypium</taxon>
    </lineage>
</organism>
<protein>
    <submittedName>
        <fullName evidence="2">Uncharacterized protein</fullName>
    </submittedName>
</protein>
<keyword evidence="4" id="KW-1185">Reference proteome</keyword>
<dbReference type="AlphaFoldDB" id="A0A0B0PAE5"/>
<evidence type="ECO:0000313" key="3">
    <source>
        <dbReference type="EMBL" id="KHG26148.1"/>
    </source>
</evidence>
<reference evidence="4" key="2">
    <citation type="submission" date="2014-09" db="EMBL/GenBank/DDBJ databases">
        <authorList>
            <person name="Mudge J."/>
            <person name="Ramaraj T."/>
            <person name="Lindquist I.E."/>
            <person name="Bharti A.K."/>
            <person name="Sundararajan A."/>
            <person name="Cameron C.T."/>
            <person name="Woodward J.E."/>
            <person name="May G.D."/>
            <person name="Brubaker C."/>
            <person name="Broadhvest J."/>
            <person name="Wilkins T.A."/>
        </authorList>
    </citation>
    <scope>NUCLEOTIDE SEQUENCE</scope>
    <source>
        <strain evidence="4">cv. AKA8401</strain>
    </source>
</reference>
<dbReference type="EMBL" id="KN419987">
    <property type="protein sequence ID" value="KHG21885.1"/>
    <property type="molecule type" value="Genomic_DNA"/>
</dbReference>
<evidence type="ECO:0000313" key="2">
    <source>
        <dbReference type="EMBL" id="KHG21885.1"/>
    </source>
</evidence>
<evidence type="ECO:0000256" key="1">
    <source>
        <dbReference type="SAM" id="MobiDB-lite"/>
    </source>
</evidence>
<gene>
    <name evidence="2" type="ORF">F383_27150</name>
    <name evidence="3" type="ORF">F383_32757</name>
</gene>
<accession>A0A0B0PAE5</accession>